<proteinExistence type="predicted"/>
<dbReference type="InParanoid" id="A0A0R0IAI1"/>
<reference evidence="2" key="2">
    <citation type="submission" date="2018-02" db="UniProtKB">
        <authorList>
            <consortium name="EnsemblPlants"/>
        </authorList>
    </citation>
    <scope>IDENTIFICATION</scope>
    <source>
        <strain evidence="2">Williams 82</strain>
    </source>
</reference>
<evidence type="ECO:0000313" key="1">
    <source>
        <dbReference type="EMBL" id="KRH39340.1"/>
    </source>
</evidence>
<keyword evidence="3" id="KW-1185">Reference proteome</keyword>
<evidence type="ECO:0000313" key="2">
    <source>
        <dbReference type="EnsemblPlants" id="KRH39340"/>
    </source>
</evidence>
<dbReference type="Proteomes" id="UP000008827">
    <property type="component" value="Chromosome 9"/>
</dbReference>
<dbReference type="EnsemblPlants" id="KRH39340">
    <property type="protein sequence ID" value="KRH39340"/>
    <property type="gene ID" value="GLYMA_09G194000"/>
</dbReference>
<sequence length="67" mass="7758">MVYDDSRESSASTWSFILNEICPILDNIDRNEFFVFMSLTLSERRKPRYNSLGVVLLFSPIRIGISP</sequence>
<evidence type="ECO:0000313" key="3">
    <source>
        <dbReference type="Proteomes" id="UP000008827"/>
    </source>
</evidence>
<reference evidence="1 2" key="1">
    <citation type="journal article" date="2010" name="Nature">
        <title>Genome sequence of the palaeopolyploid soybean.</title>
        <authorList>
            <person name="Schmutz J."/>
            <person name="Cannon S.B."/>
            <person name="Schlueter J."/>
            <person name="Ma J."/>
            <person name="Mitros T."/>
            <person name="Nelson W."/>
            <person name="Hyten D.L."/>
            <person name="Song Q."/>
            <person name="Thelen J.J."/>
            <person name="Cheng J."/>
            <person name="Xu D."/>
            <person name="Hellsten U."/>
            <person name="May G.D."/>
            <person name="Yu Y."/>
            <person name="Sakurai T."/>
            <person name="Umezawa T."/>
            <person name="Bhattacharyya M.K."/>
            <person name="Sandhu D."/>
            <person name="Valliyodan B."/>
            <person name="Lindquist E."/>
            <person name="Peto M."/>
            <person name="Grant D."/>
            <person name="Shu S."/>
            <person name="Goodstein D."/>
            <person name="Barry K."/>
            <person name="Futrell-Griggs M."/>
            <person name="Abernathy B."/>
            <person name="Du J."/>
            <person name="Tian Z."/>
            <person name="Zhu L."/>
            <person name="Gill N."/>
            <person name="Joshi T."/>
            <person name="Libault M."/>
            <person name="Sethuraman A."/>
            <person name="Zhang X.-C."/>
            <person name="Shinozaki K."/>
            <person name="Nguyen H.T."/>
            <person name="Wing R.A."/>
            <person name="Cregan P."/>
            <person name="Specht J."/>
            <person name="Grimwood J."/>
            <person name="Rokhsar D."/>
            <person name="Stacey G."/>
            <person name="Shoemaker R.C."/>
            <person name="Jackson S.A."/>
        </authorList>
    </citation>
    <scope>NUCLEOTIDE SEQUENCE [LARGE SCALE GENOMIC DNA]</scope>
    <source>
        <strain evidence="2">cv. Williams 82</strain>
        <tissue evidence="1">Callus</tissue>
    </source>
</reference>
<organism evidence="1">
    <name type="scientific">Glycine max</name>
    <name type="common">Soybean</name>
    <name type="synonym">Glycine hispida</name>
    <dbReference type="NCBI Taxonomy" id="3847"/>
    <lineage>
        <taxon>Eukaryota</taxon>
        <taxon>Viridiplantae</taxon>
        <taxon>Streptophyta</taxon>
        <taxon>Embryophyta</taxon>
        <taxon>Tracheophyta</taxon>
        <taxon>Spermatophyta</taxon>
        <taxon>Magnoliopsida</taxon>
        <taxon>eudicotyledons</taxon>
        <taxon>Gunneridae</taxon>
        <taxon>Pentapetalae</taxon>
        <taxon>rosids</taxon>
        <taxon>fabids</taxon>
        <taxon>Fabales</taxon>
        <taxon>Fabaceae</taxon>
        <taxon>Papilionoideae</taxon>
        <taxon>50 kb inversion clade</taxon>
        <taxon>NPAAA clade</taxon>
        <taxon>indigoferoid/millettioid clade</taxon>
        <taxon>Phaseoleae</taxon>
        <taxon>Glycine</taxon>
        <taxon>Glycine subgen. Soja</taxon>
    </lineage>
</organism>
<protein>
    <submittedName>
        <fullName evidence="1 2">Uncharacterized protein</fullName>
    </submittedName>
</protein>
<accession>A0A0R0IAI1</accession>
<reference evidence="1" key="3">
    <citation type="submission" date="2018-07" db="EMBL/GenBank/DDBJ databases">
        <title>WGS assembly of Glycine max.</title>
        <authorList>
            <person name="Schmutz J."/>
            <person name="Cannon S."/>
            <person name="Schlueter J."/>
            <person name="Ma J."/>
            <person name="Mitros T."/>
            <person name="Nelson W."/>
            <person name="Hyten D."/>
            <person name="Song Q."/>
            <person name="Thelen J."/>
            <person name="Cheng J."/>
            <person name="Xu D."/>
            <person name="Hellsten U."/>
            <person name="May G."/>
            <person name="Yu Y."/>
            <person name="Sakurai T."/>
            <person name="Umezawa T."/>
            <person name="Bhattacharyya M."/>
            <person name="Sandhu D."/>
            <person name="Valliyodan B."/>
            <person name="Lindquist E."/>
            <person name="Peto M."/>
            <person name="Grant D."/>
            <person name="Shu S."/>
            <person name="Goodstein D."/>
            <person name="Barry K."/>
            <person name="Futrell-Griggs M."/>
            <person name="Abernathy B."/>
            <person name="Du J."/>
            <person name="Tian Z."/>
            <person name="Zhu L."/>
            <person name="Gill N."/>
            <person name="Joshi T."/>
            <person name="Libault M."/>
            <person name="Sethuraman A."/>
            <person name="Zhang X."/>
            <person name="Shinozaki K."/>
            <person name="Nguyen H."/>
            <person name="Wing R."/>
            <person name="Cregan P."/>
            <person name="Specht J."/>
            <person name="Grimwood J."/>
            <person name="Rokhsar D."/>
            <person name="Stacey G."/>
            <person name="Shoemaker R."/>
            <person name="Jackson S."/>
        </authorList>
    </citation>
    <scope>NUCLEOTIDE SEQUENCE</scope>
    <source>
        <tissue evidence="1">Callus</tissue>
    </source>
</reference>
<dbReference type="AlphaFoldDB" id="A0A0R0IAI1"/>
<name>A0A0R0IAI1_SOYBN</name>
<dbReference type="Gramene" id="KRH39340">
    <property type="protein sequence ID" value="KRH39340"/>
    <property type="gene ID" value="GLYMA_09G194000"/>
</dbReference>
<dbReference type="EMBL" id="CM000842">
    <property type="protein sequence ID" value="KRH39340.1"/>
    <property type="molecule type" value="Genomic_DNA"/>
</dbReference>
<gene>
    <name evidence="1" type="ORF">GLYMA_09G194000</name>
</gene>